<evidence type="ECO:0000256" key="5">
    <source>
        <dbReference type="SAM" id="MobiDB-lite"/>
    </source>
</evidence>
<dbReference type="Proteomes" id="UP000282674">
    <property type="component" value="Unassembled WGS sequence"/>
</dbReference>
<evidence type="ECO:0000256" key="1">
    <source>
        <dbReference type="ARBA" id="ARBA00022714"/>
    </source>
</evidence>
<evidence type="ECO:0000256" key="3">
    <source>
        <dbReference type="ARBA" id="ARBA00023004"/>
    </source>
</evidence>
<proteinExistence type="predicted"/>
<feature type="compositionally biased region" description="Basic and acidic residues" evidence="5">
    <location>
        <begin position="1"/>
        <end position="10"/>
    </location>
</feature>
<dbReference type="GO" id="GO:0005737">
    <property type="term" value="C:cytoplasm"/>
    <property type="evidence" value="ECO:0007669"/>
    <property type="project" value="UniProtKB-ARBA"/>
</dbReference>
<feature type="domain" description="Iron-binding zinc finger CDGSH type" evidence="6">
    <location>
        <begin position="36"/>
        <end position="76"/>
    </location>
</feature>
<accession>A0A3M2M0N9</accession>
<feature type="domain" description="Iron-binding zinc finger CDGSH type" evidence="6">
    <location>
        <begin position="194"/>
        <end position="224"/>
    </location>
</feature>
<dbReference type="GO" id="GO:0051537">
    <property type="term" value="F:2 iron, 2 sulfur cluster binding"/>
    <property type="evidence" value="ECO:0007669"/>
    <property type="project" value="UniProtKB-KW"/>
</dbReference>
<evidence type="ECO:0000313" key="8">
    <source>
        <dbReference type="Proteomes" id="UP000282674"/>
    </source>
</evidence>
<keyword evidence="3" id="KW-0408">Iron</keyword>
<dbReference type="InterPro" id="IPR018967">
    <property type="entry name" value="FeS-contain_CDGSH-typ"/>
</dbReference>
<dbReference type="GO" id="GO:0046872">
    <property type="term" value="F:metal ion binding"/>
    <property type="evidence" value="ECO:0007669"/>
    <property type="project" value="UniProtKB-KW"/>
</dbReference>
<dbReference type="EMBL" id="RFFG01000028">
    <property type="protein sequence ID" value="RMI43056.1"/>
    <property type="molecule type" value="Genomic_DNA"/>
</dbReference>
<dbReference type="PIRSF" id="PIRSF009180">
    <property type="entry name" value="UCP009180"/>
    <property type="match status" value="1"/>
</dbReference>
<keyword evidence="1" id="KW-0001">2Fe-2S</keyword>
<organism evidence="7 8">
    <name type="scientific">Actinomadura harenae</name>
    <dbReference type="NCBI Taxonomy" id="2483351"/>
    <lineage>
        <taxon>Bacteria</taxon>
        <taxon>Bacillati</taxon>
        <taxon>Actinomycetota</taxon>
        <taxon>Actinomycetes</taxon>
        <taxon>Streptosporangiales</taxon>
        <taxon>Thermomonosporaceae</taxon>
        <taxon>Actinomadura</taxon>
    </lineage>
</organism>
<dbReference type="PANTHER" id="PTHR46491:SF3">
    <property type="entry name" value="CDGSH IRON-SULFUR DOMAIN-CONTAINING PROTEIN 3, MITOCHONDRIAL"/>
    <property type="match status" value="1"/>
</dbReference>
<dbReference type="AlphaFoldDB" id="A0A3M2M0N9"/>
<sequence>MADDGPRVEVTRNGPYRVTGGPPLSRQVIGTDERGQSVEWIEGERLPDMDTYELCRCGRSGHKPYCDGSHERVGFQAEEGPAARVPYLQMAQEQDGPEYTLTDAEPLCAFARFCDADGQVWNLIEKPGGGERAKQEAQHCPGGRLVPWKLDERRALEPELPLSLGLIEDPAQGVSGPLWVRGGIPVVDDAGEPYEGRNRMALCRCGASKNKPFCDGSHAAVGFDDGAVTT</sequence>
<dbReference type="PANTHER" id="PTHR46491">
    <property type="entry name" value="CDGSH IRON SULFUR DOMAIN PROTEIN HOMOLOG"/>
    <property type="match status" value="1"/>
</dbReference>
<feature type="region of interest" description="Disordered" evidence="5">
    <location>
        <begin position="1"/>
        <end position="29"/>
    </location>
</feature>
<keyword evidence="8" id="KW-1185">Reference proteome</keyword>
<name>A0A3M2M0N9_9ACTN</name>
<evidence type="ECO:0000256" key="4">
    <source>
        <dbReference type="ARBA" id="ARBA00023014"/>
    </source>
</evidence>
<dbReference type="InterPro" id="IPR052950">
    <property type="entry name" value="CISD"/>
</dbReference>
<dbReference type="SMART" id="SM00704">
    <property type="entry name" value="ZnF_CDGSH"/>
    <property type="match status" value="2"/>
</dbReference>
<reference evidence="7 8" key="1">
    <citation type="submission" date="2018-10" db="EMBL/GenBank/DDBJ databases">
        <title>Isolation from soil.</title>
        <authorList>
            <person name="Hu J."/>
        </authorList>
    </citation>
    <scope>NUCLEOTIDE SEQUENCE [LARGE SCALE GENOMIC DNA]</scope>
    <source>
        <strain evidence="7 8">NEAU-Ht49</strain>
    </source>
</reference>
<dbReference type="RefSeq" id="WP_122195486.1">
    <property type="nucleotide sequence ID" value="NZ_JBHSKC010000004.1"/>
</dbReference>
<dbReference type="OrthoDB" id="9800162at2"/>
<evidence type="ECO:0000259" key="6">
    <source>
        <dbReference type="SMART" id="SM00704"/>
    </source>
</evidence>
<evidence type="ECO:0000313" key="7">
    <source>
        <dbReference type="EMBL" id="RMI43056.1"/>
    </source>
</evidence>
<comment type="caution">
    <text evidence="7">The sequence shown here is derived from an EMBL/GenBank/DDBJ whole genome shotgun (WGS) entry which is preliminary data.</text>
</comment>
<dbReference type="Gene3D" id="3.40.5.90">
    <property type="entry name" value="CDGSH iron-sulfur domain, mitoNEET-type"/>
    <property type="match status" value="2"/>
</dbReference>
<dbReference type="InterPro" id="IPR042216">
    <property type="entry name" value="MitoNEET_CISD"/>
</dbReference>
<evidence type="ECO:0000256" key="2">
    <source>
        <dbReference type="ARBA" id="ARBA00022723"/>
    </source>
</evidence>
<protein>
    <submittedName>
        <fullName evidence="7">Iron-binding protein</fullName>
    </submittedName>
</protein>
<dbReference type="InterPro" id="IPR016548">
    <property type="entry name" value="UCP009180"/>
</dbReference>
<dbReference type="Pfam" id="PF09360">
    <property type="entry name" value="zf-CDGSH"/>
    <property type="match status" value="2"/>
</dbReference>
<keyword evidence="2" id="KW-0479">Metal-binding</keyword>
<gene>
    <name evidence="7" type="ORF">EBO15_17635</name>
</gene>
<keyword evidence="4" id="KW-0411">Iron-sulfur</keyword>